<dbReference type="EMBL" id="BGZK01000602">
    <property type="protein sequence ID" value="GBP52399.1"/>
    <property type="molecule type" value="Genomic_DNA"/>
</dbReference>
<protein>
    <submittedName>
        <fullName evidence="2">Uncharacterized protein</fullName>
    </submittedName>
</protein>
<dbReference type="InterPro" id="IPR036397">
    <property type="entry name" value="RNaseH_sf"/>
</dbReference>
<dbReference type="Gene3D" id="3.30.420.10">
    <property type="entry name" value="Ribonuclease H-like superfamily/Ribonuclease H"/>
    <property type="match status" value="1"/>
</dbReference>
<gene>
    <name evidence="2" type="ORF">EVAR_4682_1</name>
</gene>
<evidence type="ECO:0000313" key="2">
    <source>
        <dbReference type="EMBL" id="GBP52399.1"/>
    </source>
</evidence>
<name>A0A4C1WPY7_EUMVA</name>
<dbReference type="Proteomes" id="UP000299102">
    <property type="component" value="Unassembled WGS sequence"/>
</dbReference>
<evidence type="ECO:0000313" key="3">
    <source>
        <dbReference type="Proteomes" id="UP000299102"/>
    </source>
</evidence>
<dbReference type="GO" id="GO:0003676">
    <property type="term" value="F:nucleic acid binding"/>
    <property type="evidence" value="ECO:0007669"/>
    <property type="project" value="InterPro"/>
</dbReference>
<keyword evidence="3" id="KW-1185">Reference proteome</keyword>
<reference evidence="2 3" key="1">
    <citation type="journal article" date="2019" name="Commun. Biol.">
        <title>The bagworm genome reveals a unique fibroin gene that provides high tensile strength.</title>
        <authorList>
            <person name="Kono N."/>
            <person name="Nakamura H."/>
            <person name="Ohtoshi R."/>
            <person name="Tomita M."/>
            <person name="Numata K."/>
            <person name="Arakawa K."/>
        </authorList>
    </citation>
    <scope>NUCLEOTIDE SEQUENCE [LARGE SCALE GENOMIC DNA]</scope>
</reference>
<evidence type="ECO:0000256" key="1">
    <source>
        <dbReference type="SAM" id="MobiDB-lite"/>
    </source>
</evidence>
<organism evidence="2 3">
    <name type="scientific">Eumeta variegata</name>
    <name type="common">Bagworm moth</name>
    <name type="synonym">Eumeta japonica</name>
    <dbReference type="NCBI Taxonomy" id="151549"/>
    <lineage>
        <taxon>Eukaryota</taxon>
        <taxon>Metazoa</taxon>
        <taxon>Ecdysozoa</taxon>
        <taxon>Arthropoda</taxon>
        <taxon>Hexapoda</taxon>
        <taxon>Insecta</taxon>
        <taxon>Pterygota</taxon>
        <taxon>Neoptera</taxon>
        <taxon>Endopterygota</taxon>
        <taxon>Lepidoptera</taxon>
        <taxon>Glossata</taxon>
        <taxon>Ditrysia</taxon>
        <taxon>Tineoidea</taxon>
        <taxon>Psychidae</taxon>
        <taxon>Oiketicinae</taxon>
        <taxon>Eumeta</taxon>
    </lineage>
</organism>
<comment type="caution">
    <text evidence="2">The sequence shown here is derived from an EMBL/GenBank/DDBJ whole genome shotgun (WGS) entry which is preliminary data.</text>
</comment>
<dbReference type="AlphaFoldDB" id="A0A4C1WPY7"/>
<sequence length="71" mass="8074">MDFYLSPRAESLVGGGPQAPGDAEGHPQYSPDLSPNLFYLFPSVKNKLRGQWFSYRQEDVDAFKMQVLEIH</sequence>
<proteinExistence type="predicted"/>
<dbReference type="OrthoDB" id="10042427at2759"/>
<accession>A0A4C1WPY7</accession>
<feature type="region of interest" description="Disordered" evidence="1">
    <location>
        <begin position="11"/>
        <end position="30"/>
    </location>
</feature>